<dbReference type="InterPro" id="IPR046348">
    <property type="entry name" value="SIS_dom_sf"/>
</dbReference>
<feature type="domain" description="SIS" evidence="1">
    <location>
        <begin position="31"/>
        <end position="208"/>
    </location>
</feature>
<dbReference type="PANTHER" id="PTHR30390">
    <property type="entry name" value="SEDOHEPTULOSE 7-PHOSPHATE ISOMERASE / DNAA INITIATOR-ASSOCIATING FACTOR FOR REPLICATION INITIATION"/>
    <property type="match status" value="1"/>
</dbReference>
<name>W4QMH0_9BACI</name>
<keyword evidence="3" id="KW-1185">Reference proteome</keyword>
<dbReference type="InterPro" id="IPR001347">
    <property type="entry name" value="SIS_dom"/>
</dbReference>
<comment type="caution">
    <text evidence="2">The sequence shown here is derived from an EMBL/GenBank/DDBJ whole genome shotgun (WGS) entry which is preliminary data.</text>
</comment>
<dbReference type="AlphaFoldDB" id="W4QMH0"/>
<dbReference type="PANTHER" id="PTHR30390:SF7">
    <property type="entry name" value="PHOSPHOHEPTOSE ISOMERASE"/>
    <property type="match status" value="1"/>
</dbReference>
<protein>
    <recommendedName>
        <fullName evidence="1">SIS domain-containing protein</fullName>
    </recommendedName>
</protein>
<dbReference type="STRING" id="1236971.JCM9152_4430"/>
<dbReference type="OrthoDB" id="9805185at2"/>
<dbReference type="Gene3D" id="3.40.50.10490">
    <property type="entry name" value="Glucose-6-phosphate isomerase like protein, domain 1"/>
    <property type="match status" value="1"/>
</dbReference>
<dbReference type="GO" id="GO:0097367">
    <property type="term" value="F:carbohydrate derivative binding"/>
    <property type="evidence" value="ECO:0007669"/>
    <property type="project" value="InterPro"/>
</dbReference>
<dbReference type="EMBL" id="BAUU01000057">
    <property type="protein sequence ID" value="GAE32843.1"/>
    <property type="molecule type" value="Genomic_DNA"/>
</dbReference>
<reference evidence="2" key="1">
    <citation type="journal article" date="2014" name="Genome Announc.">
        <title>Draft Genome Sequences of Three Alkaliphilic Bacillus Strains, Bacillus wakoensis JCM 9140T, Bacillus akibai JCM 9157T, and Bacillus hemicellulosilyticus JCM 9152T.</title>
        <authorList>
            <person name="Yuki M."/>
            <person name="Oshima K."/>
            <person name="Suda W."/>
            <person name="Oshida Y."/>
            <person name="Kitamura K."/>
            <person name="Iida T."/>
            <person name="Hattori M."/>
            <person name="Ohkuma M."/>
        </authorList>
    </citation>
    <scope>NUCLEOTIDE SEQUENCE [LARGE SCALE GENOMIC DNA]</scope>
    <source>
        <strain evidence="2">JCM 9152</strain>
    </source>
</reference>
<evidence type="ECO:0000313" key="3">
    <source>
        <dbReference type="Proteomes" id="UP000018895"/>
    </source>
</evidence>
<gene>
    <name evidence="2" type="ORF">JCM9152_4430</name>
</gene>
<dbReference type="PROSITE" id="PS51464">
    <property type="entry name" value="SIS"/>
    <property type="match status" value="1"/>
</dbReference>
<dbReference type="GO" id="GO:1901135">
    <property type="term" value="P:carbohydrate derivative metabolic process"/>
    <property type="evidence" value="ECO:0007669"/>
    <property type="project" value="InterPro"/>
</dbReference>
<dbReference type="Pfam" id="PF13580">
    <property type="entry name" value="SIS_2"/>
    <property type="match status" value="1"/>
</dbReference>
<accession>W4QMH0</accession>
<evidence type="ECO:0000313" key="2">
    <source>
        <dbReference type="EMBL" id="GAE32843.1"/>
    </source>
</evidence>
<dbReference type="RefSeq" id="WP_035347406.1">
    <property type="nucleotide sequence ID" value="NZ_BAUU01000057.1"/>
</dbReference>
<proteinExistence type="predicted"/>
<dbReference type="Proteomes" id="UP000018895">
    <property type="component" value="Unassembled WGS sequence"/>
</dbReference>
<evidence type="ECO:0000259" key="1">
    <source>
        <dbReference type="PROSITE" id="PS51464"/>
    </source>
</evidence>
<dbReference type="InterPro" id="IPR050099">
    <property type="entry name" value="SIS_GmhA/DiaA_subfam"/>
</dbReference>
<organism evidence="2 3">
    <name type="scientific">Halalkalibacter hemicellulosilyticusJCM 9152</name>
    <dbReference type="NCBI Taxonomy" id="1236971"/>
    <lineage>
        <taxon>Bacteria</taxon>
        <taxon>Bacillati</taxon>
        <taxon>Bacillota</taxon>
        <taxon>Bacilli</taxon>
        <taxon>Bacillales</taxon>
        <taxon>Bacillaceae</taxon>
        <taxon>Halalkalibacter</taxon>
    </lineage>
</organism>
<sequence>MISQYLSKIQHGLKIIEKTELKQIEKAALQVSHTIKNNGLLHIFGCGHSHLIAEECFYRAGGLVQINPILDEALMLHKSAIQAATLERDPNYGHKLLEEQRLTAQDTLLVVSTSGRNAVPIDVALYGIEKEIPIIIITSLAYQSFPSRHHSRKHLSELGGIVINNHVPIGDAIMTHEHIPVPFTPVSTLHSIAITNAIMTKAIEYLADIQHDVPIFLSGNIENSQDYNHNLLEKYKHNIPMLSK</sequence>
<dbReference type="NCBIfam" id="NF002805">
    <property type="entry name" value="PRK02947.1"/>
    <property type="match status" value="1"/>
</dbReference>
<dbReference type="SUPFAM" id="SSF53697">
    <property type="entry name" value="SIS domain"/>
    <property type="match status" value="1"/>
</dbReference>